<keyword evidence="2" id="KW-1185">Reference proteome</keyword>
<dbReference type="GO" id="GO:0004180">
    <property type="term" value="F:carboxypeptidase activity"/>
    <property type="evidence" value="ECO:0007669"/>
    <property type="project" value="UniProtKB-KW"/>
</dbReference>
<evidence type="ECO:0000313" key="1">
    <source>
        <dbReference type="EMBL" id="RZS69206.1"/>
    </source>
</evidence>
<name>A0A4Q7MLL2_9BACT</name>
<reference evidence="1 2" key="1">
    <citation type="submission" date="2019-02" db="EMBL/GenBank/DDBJ databases">
        <title>Genomic Encyclopedia of Type Strains, Phase IV (KMG-IV): sequencing the most valuable type-strain genomes for metagenomic binning, comparative biology and taxonomic classification.</title>
        <authorList>
            <person name="Goeker M."/>
        </authorList>
    </citation>
    <scope>NUCLEOTIDE SEQUENCE [LARGE SCALE GENOMIC DNA]</scope>
    <source>
        <strain evidence="1 2">DSM 18116</strain>
    </source>
</reference>
<keyword evidence="1" id="KW-0378">Hydrolase</keyword>
<proteinExistence type="predicted"/>
<evidence type="ECO:0000313" key="2">
    <source>
        <dbReference type="Proteomes" id="UP000293874"/>
    </source>
</evidence>
<gene>
    <name evidence="1" type="ORF">EV199_5040</name>
</gene>
<organism evidence="1 2">
    <name type="scientific">Pseudobacter ginsenosidimutans</name>
    <dbReference type="NCBI Taxonomy" id="661488"/>
    <lineage>
        <taxon>Bacteria</taxon>
        <taxon>Pseudomonadati</taxon>
        <taxon>Bacteroidota</taxon>
        <taxon>Chitinophagia</taxon>
        <taxon>Chitinophagales</taxon>
        <taxon>Chitinophagaceae</taxon>
        <taxon>Pseudobacter</taxon>
    </lineage>
</organism>
<dbReference type="SUPFAM" id="SSF49464">
    <property type="entry name" value="Carboxypeptidase regulatory domain-like"/>
    <property type="match status" value="1"/>
</dbReference>
<keyword evidence="1" id="KW-0645">Protease</keyword>
<dbReference type="Proteomes" id="UP000293874">
    <property type="component" value="Unassembled WGS sequence"/>
</dbReference>
<dbReference type="RefSeq" id="WP_158643725.1">
    <property type="nucleotide sequence ID" value="NZ_CP042431.1"/>
</dbReference>
<protein>
    <submittedName>
        <fullName evidence="1">Carboxypeptidase family protein</fullName>
    </submittedName>
</protein>
<comment type="caution">
    <text evidence="1">The sequence shown here is derived from an EMBL/GenBank/DDBJ whole genome shotgun (WGS) entry which is preliminary data.</text>
</comment>
<dbReference type="EMBL" id="SGXA01000003">
    <property type="protein sequence ID" value="RZS69206.1"/>
    <property type="molecule type" value="Genomic_DNA"/>
</dbReference>
<sequence>MKKLLLHAICVLVTMTSCKKGNDGDDSINKAEKGYATGKVADTKGKPLSNVEITVENVLPGASNSYTGKTDANGFYKIKIGPVGEYHASAYHTVLYNGVTYSLPMHSDNDAVFSNEGAVRNFEWKLTGSMYSGGRYGSSITLDADINFMINDPENIEYTLKPVGKLIDGSDGQELVLHPGLPNTESYGKLLDIPIGRYTLSAVYLNRGARKPLRLKLTNDYDAPYRGTVTIDFPEFFYEGVAVMYNE</sequence>
<dbReference type="InterPro" id="IPR008969">
    <property type="entry name" value="CarboxyPept-like_regulatory"/>
</dbReference>
<accession>A0A4Q7MLL2</accession>
<keyword evidence="1" id="KW-0121">Carboxypeptidase</keyword>
<dbReference type="Gene3D" id="2.60.40.1120">
    <property type="entry name" value="Carboxypeptidase-like, regulatory domain"/>
    <property type="match status" value="1"/>
</dbReference>
<dbReference type="OrthoDB" id="939978at2"/>
<dbReference type="PROSITE" id="PS51257">
    <property type="entry name" value="PROKAR_LIPOPROTEIN"/>
    <property type="match status" value="1"/>
</dbReference>
<dbReference type="AlphaFoldDB" id="A0A4Q7MLL2"/>